<dbReference type="HOGENOM" id="CLU_014722_3_1_1"/>
<feature type="compositionally biased region" description="Low complexity" evidence="1">
    <location>
        <begin position="510"/>
        <end position="519"/>
    </location>
</feature>
<keyword evidence="4" id="KW-1185">Reference proteome</keyword>
<dbReference type="PANTHER" id="PTHR43662">
    <property type="match status" value="1"/>
</dbReference>
<dbReference type="Pfam" id="PF09362">
    <property type="entry name" value="DUF1996"/>
    <property type="match status" value="1"/>
</dbReference>
<accession>A0A0C3SAJ8</accession>
<dbReference type="InterPro" id="IPR002889">
    <property type="entry name" value="WSC_carb-bd"/>
</dbReference>
<dbReference type="Proteomes" id="UP000053257">
    <property type="component" value="Unassembled WGS sequence"/>
</dbReference>
<evidence type="ECO:0000259" key="2">
    <source>
        <dbReference type="PROSITE" id="PS51212"/>
    </source>
</evidence>
<dbReference type="InterPro" id="IPR018535">
    <property type="entry name" value="DUF1996"/>
</dbReference>
<dbReference type="Pfam" id="PF01822">
    <property type="entry name" value="WSC"/>
    <property type="match status" value="1"/>
</dbReference>
<dbReference type="OrthoDB" id="74764at2759"/>
<protein>
    <recommendedName>
        <fullName evidence="2">WSC domain-containing protein</fullName>
    </recommendedName>
</protein>
<feature type="domain" description="WSC" evidence="2">
    <location>
        <begin position="532"/>
        <end position="625"/>
    </location>
</feature>
<evidence type="ECO:0000256" key="1">
    <source>
        <dbReference type="SAM" id="MobiDB-lite"/>
    </source>
</evidence>
<feature type="region of interest" description="Disordered" evidence="1">
    <location>
        <begin position="499"/>
        <end position="540"/>
    </location>
</feature>
<evidence type="ECO:0000313" key="4">
    <source>
        <dbReference type="Proteomes" id="UP000053257"/>
    </source>
</evidence>
<dbReference type="AlphaFoldDB" id="A0A0C3SAJ8"/>
<dbReference type="EMBL" id="KN840503">
    <property type="protein sequence ID" value="KIP07105.1"/>
    <property type="molecule type" value="Genomic_DNA"/>
</dbReference>
<evidence type="ECO:0000313" key="3">
    <source>
        <dbReference type="EMBL" id="KIP07105.1"/>
    </source>
</evidence>
<sequence length="646" mass="70301">MSFWLLRWDTLVHEARKEPCHGVLQLFLRASFSYRFYCHLTAGRELRHFYVDLEAPLTKAPTNIKPCISMWQDESHHQIAWAQSPYVIFGGNRAVVRTRIDPIVNNGTYGTHVHDVFGGSGFSINYDYDTQIQSNCTTLEVTEDLSNYWVPSFYYMDPNNGSYTLMKSTMNIYYLLRPGPNNDVIHPFPQGLRMLAGDNERGTYNASSPDDQAISYMCLGQSRYYHATDYKNNHDNDPAWAERPNFFEHQCPDGMRAQVFFPSCWDGQNLDSADHKSHMSYPIGAYNDGYCPDSHPVHLISLFYELFAPTGDFPYNGPGTWAFSNGDTVGYRYHGDFVMGWRDPSLLQAFIDSCPGAMGNVADCPALAAKVDTAAAAACEFGGLVVDEDVGLRGPIAALPGCNGLWDGNGTRPACSGTDDPGFVAAIQTLPAGWMDLGCIAEGTSGRALVNASFSGANMTKAVCAVMCGDALLPYAGLEFGNDHLDFETCGGENKLELLHNPDPTPVSLPPSNSTGTPNGSPPPPTSSTSGQWVSGGCKRDSSSRGLTGYAFASDSMTPSICQDACAMHNFTVAGLEYGSECYCGNSFANGLGGTLSDSSCAMPCSGDASSKCGGSWALTTFIQPKLARRHLRHSIVVLELLDWFT</sequence>
<dbReference type="PROSITE" id="PS51212">
    <property type="entry name" value="WSC"/>
    <property type="match status" value="1"/>
</dbReference>
<organism evidence="3 4">
    <name type="scientific">Phlebiopsis gigantea (strain 11061_1 CR5-6)</name>
    <name type="common">White-rot fungus</name>
    <name type="synonym">Peniophora gigantea</name>
    <dbReference type="NCBI Taxonomy" id="745531"/>
    <lineage>
        <taxon>Eukaryota</taxon>
        <taxon>Fungi</taxon>
        <taxon>Dikarya</taxon>
        <taxon>Basidiomycota</taxon>
        <taxon>Agaricomycotina</taxon>
        <taxon>Agaricomycetes</taxon>
        <taxon>Polyporales</taxon>
        <taxon>Phanerochaetaceae</taxon>
        <taxon>Phlebiopsis</taxon>
    </lineage>
</organism>
<dbReference type="STRING" id="745531.A0A0C3SAJ8"/>
<reference evidence="3 4" key="1">
    <citation type="journal article" date="2014" name="PLoS Genet.">
        <title>Analysis of the Phlebiopsis gigantea genome, transcriptome and secretome provides insight into its pioneer colonization strategies of wood.</title>
        <authorList>
            <person name="Hori C."/>
            <person name="Ishida T."/>
            <person name="Igarashi K."/>
            <person name="Samejima M."/>
            <person name="Suzuki H."/>
            <person name="Master E."/>
            <person name="Ferreira P."/>
            <person name="Ruiz-Duenas F.J."/>
            <person name="Held B."/>
            <person name="Canessa P."/>
            <person name="Larrondo L.F."/>
            <person name="Schmoll M."/>
            <person name="Druzhinina I.S."/>
            <person name="Kubicek C.P."/>
            <person name="Gaskell J.A."/>
            <person name="Kersten P."/>
            <person name="St John F."/>
            <person name="Glasner J."/>
            <person name="Sabat G."/>
            <person name="Splinter BonDurant S."/>
            <person name="Syed K."/>
            <person name="Yadav J."/>
            <person name="Mgbeahuruike A.C."/>
            <person name="Kovalchuk A."/>
            <person name="Asiegbu F.O."/>
            <person name="Lackner G."/>
            <person name="Hoffmeister D."/>
            <person name="Rencoret J."/>
            <person name="Gutierrez A."/>
            <person name="Sun H."/>
            <person name="Lindquist E."/>
            <person name="Barry K."/>
            <person name="Riley R."/>
            <person name="Grigoriev I.V."/>
            <person name="Henrissat B."/>
            <person name="Kues U."/>
            <person name="Berka R.M."/>
            <person name="Martinez A.T."/>
            <person name="Covert S.F."/>
            <person name="Blanchette R.A."/>
            <person name="Cullen D."/>
        </authorList>
    </citation>
    <scope>NUCLEOTIDE SEQUENCE [LARGE SCALE GENOMIC DNA]</scope>
    <source>
        <strain evidence="3 4">11061_1 CR5-6</strain>
    </source>
</reference>
<dbReference type="SMART" id="SM00321">
    <property type="entry name" value="WSC"/>
    <property type="match status" value="1"/>
</dbReference>
<proteinExistence type="predicted"/>
<gene>
    <name evidence="3" type="ORF">PHLGIDRAFT_13408</name>
</gene>
<name>A0A0C3SAJ8_PHLG1</name>
<dbReference type="PANTHER" id="PTHR43662:SF3">
    <property type="entry name" value="DOMAIN PROTEIN, PUTATIVE (AFU_ORTHOLOGUE AFUA_6G11970)-RELATED"/>
    <property type="match status" value="1"/>
</dbReference>